<protein>
    <submittedName>
        <fullName evidence="19">Lactocepin</fullName>
    </submittedName>
</protein>
<evidence type="ECO:0000313" key="19">
    <source>
        <dbReference type="EMBL" id="SDP85678.1"/>
    </source>
</evidence>
<dbReference type="Pfam" id="PF06280">
    <property type="entry name" value="fn3_5"/>
    <property type="match status" value="1"/>
</dbReference>
<feature type="active site" description="Charge relay system" evidence="12 13">
    <location>
        <position position="257"/>
    </location>
</feature>
<sequence>MLRRISVILLVLLVAFSSSGFAVSGGVNPQQLTGEKPKLDTTNFVPTDLQDIDPNKEVRVIIELVGDTPIETATKKGVKYDKLSKGERKQLEKAAKNKQKAAKDKIKGKKVNIEYLQEFNAVANGFSANVKYGEIEAIKEVAEVKGVYLATEYELPTEEPDMKYSKELVQAQQAWRDFGYDGEGMTVGIIDSGLDPSHKDFLLTDGSTAELSKEEVENAISEFELPGQFFNEKVPYGWNYMDNNAVILDSNADTGMHGMHVGGTVAANGDEANGGIKGVAPEAQLLALRVFGNDVATTYGDIYIKAIDDAIKLGADVLNMSLGSTAGFVDAQSPEQQAVKRAVDNGVVMSISAGNSAYFGNGFFYPYASNPDYGLVGAPSVSYDSISVASFENTYMDVDTVGVTVGENEAEQVMYLSAGQNGPANGSYELVHAGLGSVEEFAELDVSGKYALVQRGGFAFVDKALNAQKAGAVGVIIYNNQGGTVSMATDKAITIPQLFMLQSDGDRFAEALQAGQPVTVTFAGEKMTIPNTAAGKMSDFTSWGVTPNLDFKPEITAPGGQIYSTADHNEYQVMSGTSMAAPHVSGGSALVLQRVDEEFAIDGAARAELAKKLLLNTADPVEFQDAPVSPRRQGAGLMQLHAALSTPVTVTDSTTGEAKVALKEVKDDVVTFELTAENFSDEAVSYDVSASAQTDYPVNVSDFMTTPSNLVGALELEGATTVDGKPVSTIEVPANGGATFEITVDVSAWDEDLRTYFTNGYWLEGFVKLTDPTDTNPELVVPYVGFKGEWDASPIIDAPIWDSSSYYGLTGVLSGNNYSFLGVDQATGSINPELIAISPNGNGTNDSATYLLSLVRNAKELKLSVVNADGKIVKEIATEENVRKNYYDGGAGQQYYLNSSWTWDGTMQNGKIAPEGQYYLQVAATLDFEGADVQTITFPVKLDITSPKVKTKLEDDGKTVAVTASDKTSGIAYWYVEVDGVAVEEARYVNGETSHVFAEPVKKDQTVTVVAVDNAGNETENTVKVVSEGNNGNTGNKKGK</sequence>
<comment type="similarity">
    <text evidence="3 13 14">Belongs to the peptidase S8 family.</text>
</comment>
<dbReference type="GO" id="GO:0006508">
    <property type="term" value="P:proteolysis"/>
    <property type="evidence" value="ECO:0007669"/>
    <property type="project" value="UniProtKB-KW"/>
</dbReference>
<dbReference type="RefSeq" id="WP_090856647.1">
    <property type="nucleotide sequence ID" value="NZ_FNJU01000009.1"/>
</dbReference>
<evidence type="ECO:0000256" key="13">
    <source>
        <dbReference type="PROSITE-ProRule" id="PRU01240"/>
    </source>
</evidence>
<feature type="signal peptide" evidence="15">
    <location>
        <begin position="1"/>
        <end position="22"/>
    </location>
</feature>
<evidence type="ECO:0000256" key="15">
    <source>
        <dbReference type="SAM" id="SignalP"/>
    </source>
</evidence>
<dbReference type="OrthoDB" id="9798386at2"/>
<evidence type="ECO:0000256" key="4">
    <source>
        <dbReference type="ARBA" id="ARBA00022512"/>
    </source>
</evidence>
<dbReference type="InterPro" id="IPR022398">
    <property type="entry name" value="Peptidase_S8_His-AS"/>
</dbReference>
<feature type="active site" description="Charge relay system" evidence="12 13">
    <location>
        <position position="578"/>
    </location>
</feature>
<name>A0A1H0W504_9BACI</name>
<dbReference type="InterPro" id="IPR023828">
    <property type="entry name" value="Peptidase_S8_Ser-AS"/>
</dbReference>
<keyword evidence="7 15" id="KW-0732">Signal</keyword>
<evidence type="ECO:0000256" key="12">
    <source>
        <dbReference type="PIRSR" id="PIRSR615500-1"/>
    </source>
</evidence>
<dbReference type="CDD" id="cd02133">
    <property type="entry name" value="PA_C5a_like"/>
    <property type="match status" value="1"/>
</dbReference>
<dbReference type="PROSITE" id="PS51892">
    <property type="entry name" value="SUBTILASE"/>
    <property type="match status" value="1"/>
</dbReference>
<evidence type="ECO:0000259" key="17">
    <source>
        <dbReference type="Pfam" id="PF02225"/>
    </source>
</evidence>
<dbReference type="PROSITE" id="PS00137">
    <property type="entry name" value="SUBTILASE_HIS"/>
    <property type="match status" value="1"/>
</dbReference>
<evidence type="ECO:0000256" key="7">
    <source>
        <dbReference type="ARBA" id="ARBA00022729"/>
    </source>
</evidence>
<dbReference type="Pfam" id="PF02225">
    <property type="entry name" value="PA"/>
    <property type="match status" value="1"/>
</dbReference>
<feature type="domain" description="C5a peptidase/Subtilisin-like protease SBT2-like Fn3-like" evidence="18">
    <location>
        <begin position="660"/>
        <end position="784"/>
    </location>
</feature>
<evidence type="ECO:0000259" key="18">
    <source>
        <dbReference type="Pfam" id="PF06280"/>
    </source>
</evidence>
<dbReference type="CDD" id="cd07475">
    <property type="entry name" value="Peptidases_S8_C5a_Peptidase"/>
    <property type="match status" value="1"/>
</dbReference>
<evidence type="ECO:0000256" key="5">
    <source>
        <dbReference type="ARBA" id="ARBA00022525"/>
    </source>
</evidence>
<keyword evidence="4" id="KW-0134">Cell wall</keyword>
<keyword evidence="6 13" id="KW-0645">Protease</keyword>
<dbReference type="InterPro" id="IPR034216">
    <property type="entry name" value="C5a_Peptidase"/>
</dbReference>
<evidence type="ECO:0000256" key="1">
    <source>
        <dbReference type="ARBA" id="ARBA00001913"/>
    </source>
</evidence>
<gene>
    <name evidence="19" type="ORF">SAMN05216565_10957</name>
</gene>
<dbReference type="PRINTS" id="PR00723">
    <property type="entry name" value="SUBTILISIN"/>
</dbReference>
<dbReference type="Gene3D" id="3.50.30.30">
    <property type="match status" value="1"/>
</dbReference>
<dbReference type="InterPro" id="IPR015500">
    <property type="entry name" value="Peptidase_S8_subtilisin-rel"/>
</dbReference>
<dbReference type="SUPFAM" id="SSF52743">
    <property type="entry name" value="Subtilisin-like"/>
    <property type="match status" value="1"/>
</dbReference>
<dbReference type="InterPro" id="IPR050131">
    <property type="entry name" value="Peptidase_S8_subtilisin-like"/>
</dbReference>
<evidence type="ECO:0000256" key="9">
    <source>
        <dbReference type="ARBA" id="ARBA00022801"/>
    </source>
</evidence>
<keyword evidence="11" id="KW-0106">Calcium</keyword>
<dbReference type="Gene3D" id="3.40.50.200">
    <property type="entry name" value="Peptidase S8/S53 domain"/>
    <property type="match status" value="1"/>
</dbReference>
<evidence type="ECO:0000256" key="11">
    <source>
        <dbReference type="ARBA" id="ARBA00022837"/>
    </source>
</evidence>
<dbReference type="InterPro" id="IPR003137">
    <property type="entry name" value="PA_domain"/>
</dbReference>
<dbReference type="InterPro" id="IPR046450">
    <property type="entry name" value="PA_dom_sf"/>
</dbReference>
<evidence type="ECO:0000256" key="2">
    <source>
        <dbReference type="ARBA" id="ARBA00004613"/>
    </source>
</evidence>
<dbReference type="InterPro" id="IPR010435">
    <property type="entry name" value="C5a/SBT2-like_Fn3"/>
</dbReference>
<dbReference type="Gene3D" id="2.60.40.1710">
    <property type="entry name" value="Subtilisin-like superfamily"/>
    <property type="match status" value="1"/>
</dbReference>
<dbReference type="AlphaFoldDB" id="A0A1H0W504"/>
<proteinExistence type="inferred from homology"/>
<comment type="subcellular location">
    <subcellularLocation>
        <location evidence="2">Secreted</location>
    </subcellularLocation>
</comment>
<keyword evidence="8" id="KW-0677">Repeat</keyword>
<keyword evidence="5" id="KW-0964">Secreted</keyword>
<dbReference type="GO" id="GO:0004252">
    <property type="term" value="F:serine-type endopeptidase activity"/>
    <property type="evidence" value="ECO:0007669"/>
    <property type="project" value="UniProtKB-UniRule"/>
</dbReference>
<dbReference type="SUPFAM" id="SSF52025">
    <property type="entry name" value="PA domain"/>
    <property type="match status" value="1"/>
</dbReference>
<dbReference type="InterPro" id="IPR000209">
    <property type="entry name" value="Peptidase_S8/S53_dom"/>
</dbReference>
<accession>A0A1H0W504</accession>
<evidence type="ECO:0000259" key="16">
    <source>
        <dbReference type="Pfam" id="PF00082"/>
    </source>
</evidence>
<comment type="cofactor">
    <cofactor evidence="1">
        <name>Ca(2+)</name>
        <dbReference type="ChEBI" id="CHEBI:29108"/>
    </cofactor>
</comment>
<dbReference type="PROSITE" id="PS00138">
    <property type="entry name" value="SUBTILASE_SER"/>
    <property type="match status" value="1"/>
</dbReference>
<keyword evidence="20" id="KW-1185">Reference proteome</keyword>
<feature type="active site" description="Charge relay system" evidence="12 13">
    <location>
        <position position="191"/>
    </location>
</feature>
<evidence type="ECO:0000256" key="3">
    <source>
        <dbReference type="ARBA" id="ARBA00011073"/>
    </source>
</evidence>
<feature type="domain" description="Peptidase S8/S53" evidence="16">
    <location>
        <begin position="182"/>
        <end position="636"/>
    </location>
</feature>
<evidence type="ECO:0000256" key="6">
    <source>
        <dbReference type="ARBA" id="ARBA00022670"/>
    </source>
</evidence>
<feature type="chain" id="PRO_5011433151" evidence="15">
    <location>
        <begin position="23"/>
        <end position="1040"/>
    </location>
</feature>
<dbReference type="GO" id="GO:0016020">
    <property type="term" value="C:membrane"/>
    <property type="evidence" value="ECO:0007669"/>
    <property type="project" value="InterPro"/>
</dbReference>
<keyword evidence="10 13" id="KW-0720">Serine protease</keyword>
<dbReference type="EMBL" id="FNJU01000009">
    <property type="protein sequence ID" value="SDP85678.1"/>
    <property type="molecule type" value="Genomic_DNA"/>
</dbReference>
<dbReference type="PANTHER" id="PTHR43806">
    <property type="entry name" value="PEPTIDASE S8"/>
    <property type="match status" value="1"/>
</dbReference>
<dbReference type="InterPro" id="IPR036852">
    <property type="entry name" value="Peptidase_S8/S53_dom_sf"/>
</dbReference>
<dbReference type="PANTHER" id="PTHR43806:SF11">
    <property type="entry name" value="CEREVISIN-RELATED"/>
    <property type="match status" value="1"/>
</dbReference>
<organism evidence="19 20">
    <name type="scientific">Litchfieldia salsa</name>
    <dbReference type="NCBI Taxonomy" id="930152"/>
    <lineage>
        <taxon>Bacteria</taxon>
        <taxon>Bacillati</taxon>
        <taxon>Bacillota</taxon>
        <taxon>Bacilli</taxon>
        <taxon>Bacillales</taxon>
        <taxon>Bacillaceae</taxon>
        <taxon>Litchfieldia</taxon>
    </lineage>
</organism>
<dbReference type="Pfam" id="PF00082">
    <property type="entry name" value="Peptidase_S8"/>
    <property type="match status" value="1"/>
</dbReference>
<keyword evidence="9 13" id="KW-0378">Hydrolase</keyword>
<dbReference type="STRING" id="930152.SAMN05216565_10957"/>
<evidence type="ECO:0000313" key="20">
    <source>
        <dbReference type="Proteomes" id="UP000199159"/>
    </source>
</evidence>
<evidence type="ECO:0000256" key="10">
    <source>
        <dbReference type="ARBA" id="ARBA00022825"/>
    </source>
</evidence>
<evidence type="ECO:0000256" key="8">
    <source>
        <dbReference type="ARBA" id="ARBA00022737"/>
    </source>
</evidence>
<evidence type="ECO:0000256" key="14">
    <source>
        <dbReference type="RuleBase" id="RU003355"/>
    </source>
</evidence>
<dbReference type="PROSITE" id="PS00136">
    <property type="entry name" value="SUBTILASE_ASP"/>
    <property type="match status" value="1"/>
</dbReference>
<dbReference type="Gene3D" id="2.60.40.4070">
    <property type="match status" value="1"/>
</dbReference>
<feature type="domain" description="PA" evidence="17">
    <location>
        <begin position="428"/>
        <end position="507"/>
    </location>
</feature>
<dbReference type="GO" id="GO:0005576">
    <property type="term" value="C:extracellular region"/>
    <property type="evidence" value="ECO:0007669"/>
    <property type="project" value="UniProtKB-SubCell"/>
</dbReference>
<reference evidence="20" key="1">
    <citation type="submission" date="2016-10" db="EMBL/GenBank/DDBJ databases">
        <authorList>
            <person name="Varghese N."/>
            <person name="Submissions S."/>
        </authorList>
    </citation>
    <scope>NUCLEOTIDE SEQUENCE [LARGE SCALE GENOMIC DNA]</scope>
    <source>
        <strain evidence="20">IBRC-M10078</strain>
    </source>
</reference>
<dbReference type="InterPro" id="IPR023827">
    <property type="entry name" value="Peptidase_S8_Asp-AS"/>
</dbReference>
<dbReference type="Proteomes" id="UP000199159">
    <property type="component" value="Unassembled WGS sequence"/>
</dbReference>